<evidence type="ECO:0000256" key="1">
    <source>
        <dbReference type="SAM" id="Phobius"/>
    </source>
</evidence>
<dbReference type="Proteomes" id="UP001201163">
    <property type="component" value="Unassembled WGS sequence"/>
</dbReference>
<gene>
    <name evidence="2" type="ORF">EDB92DRAFT_682872</name>
</gene>
<comment type="caution">
    <text evidence="2">The sequence shown here is derived from an EMBL/GenBank/DDBJ whole genome shotgun (WGS) entry which is preliminary data.</text>
</comment>
<evidence type="ECO:0000313" key="3">
    <source>
        <dbReference type="Proteomes" id="UP001201163"/>
    </source>
</evidence>
<reference evidence="2" key="1">
    <citation type="submission" date="2022-01" db="EMBL/GenBank/DDBJ databases">
        <title>Comparative genomics reveals a dynamic genome evolution in the ectomycorrhizal milk-cap (Lactarius) mushrooms.</title>
        <authorList>
            <consortium name="DOE Joint Genome Institute"/>
            <person name="Lebreton A."/>
            <person name="Tang N."/>
            <person name="Kuo A."/>
            <person name="LaButti K."/>
            <person name="Drula E."/>
            <person name="Barry K."/>
            <person name="Clum A."/>
            <person name="Lipzen A."/>
            <person name="Mousain D."/>
            <person name="Ng V."/>
            <person name="Wang R."/>
            <person name="Wang X."/>
            <person name="Dai Y."/>
            <person name="Henrissat B."/>
            <person name="Grigoriev I.V."/>
            <person name="Guerin-Laguette A."/>
            <person name="Yu F."/>
            <person name="Martin F.M."/>
        </authorList>
    </citation>
    <scope>NUCLEOTIDE SEQUENCE</scope>
    <source>
        <strain evidence="2">QP</strain>
    </source>
</reference>
<keyword evidence="3" id="KW-1185">Reference proteome</keyword>
<keyword evidence="1" id="KW-0472">Membrane</keyword>
<feature type="transmembrane region" description="Helical" evidence="1">
    <location>
        <begin position="121"/>
        <end position="145"/>
    </location>
</feature>
<sequence>MPWLMGTYGYMPFPAIPSTRPTHSLSPCCLHILIVSAHCNNFRARHSTWAADWLHLPLSLFGSTLFHLKHATRLFHRLRCGQYFLLFHSLFHSPTVHPRSESFLVPRLKCTMPQAMLQDWLLKLSLIIATFCLSCIWCQLVSWFVTVFSRPSSVSCCGPIISESLNIDQDVNVLLMLRLRLL</sequence>
<dbReference type="EMBL" id="JAKELL010000027">
    <property type="protein sequence ID" value="KAH8991195.1"/>
    <property type="molecule type" value="Genomic_DNA"/>
</dbReference>
<keyword evidence="1" id="KW-1133">Transmembrane helix</keyword>
<protein>
    <submittedName>
        <fullName evidence="2">Uncharacterized protein</fullName>
    </submittedName>
</protein>
<evidence type="ECO:0000313" key="2">
    <source>
        <dbReference type="EMBL" id="KAH8991195.1"/>
    </source>
</evidence>
<name>A0AAD4Q7W9_9AGAM</name>
<dbReference type="AlphaFoldDB" id="A0AAD4Q7W9"/>
<organism evidence="2 3">
    <name type="scientific">Lactarius akahatsu</name>
    <dbReference type="NCBI Taxonomy" id="416441"/>
    <lineage>
        <taxon>Eukaryota</taxon>
        <taxon>Fungi</taxon>
        <taxon>Dikarya</taxon>
        <taxon>Basidiomycota</taxon>
        <taxon>Agaricomycotina</taxon>
        <taxon>Agaricomycetes</taxon>
        <taxon>Russulales</taxon>
        <taxon>Russulaceae</taxon>
        <taxon>Lactarius</taxon>
    </lineage>
</organism>
<keyword evidence="1" id="KW-0812">Transmembrane</keyword>
<accession>A0AAD4Q7W9</accession>
<proteinExistence type="predicted"/>